<organism evidence="1">
    <name type="scientific">marine metagenome</name>
    <dbReference type="NCBI Taxonomy" id="408172"/>
    <lineage>
        <taxon>unclassified sequences</taxon>
        <taxon>metagenomes</taxon>
        <taxon>ecological metagenomes</taxon>
    </lineage>
</organism>
<dbReference type="PANTHER" id="PTHR37211:SF1">
    <property type="entry name" value="EXPRESSED PROTEIN"/>
    <property type="match status" value="1"/>
</dbReference>
<evidence type="ECO:0008006" key="2">
    <source>
        <dbReference type="Google" id="ProtNLM"/>
    </source>
</evidence>
<evidence type="ECO:0000313" key="1">
    <source>
        <dbReference type="EMBL" id="SVB54716.1"/>
    </source>
</evidence>
<dbReference type="Gene3D" id="3.40.50.150">
    <property type="entry name" value="Vaccinia Virus protein VP39"/>
    <property type="match status" value="1"/>
</dbReference>
<sequence>MISVPLMTRKKKKPTYRKRQGITLAEKADRHVLYEKAVQCVETEVDMVDETFQTLRGRTAATIREDFCGTANTSCEWVGRRDDNRAFAVDLDDDVLAWSRLHNIARLNDSGTGRIMLLREDVLTVQTPAVDMVLAMNFSYQVFKTRQKLGQYFRTVRDALADDGILFMDAYGGYESFREMEESTEHDDFTYVWDQSKYNPINGDFLCHIHFTFADGSKIKRAFTYDWRLWTLPELEELLLEAGFSRTLVHWEGTDPKTGEGNGVYT</sequence>
<dbReference type="Gene3D" id="2.20.25.110">
    <property type="entry name" value="S-adenosyl-L-methionine-dependent methyltransferases"/>
    <property type="match status" value="1"/>
</dbReference>
<reference evidence="1" key="1">
    <citation type="submission" date="2018-05" db="EMBL/GenBank/DDBJ databases">
        <authorList>
            <person name="Lanie J.A."/>
            <person name="Ng W.-L."/>
            <person name="Kazmierczak K.M."/>
            <person name="Andrzejewski T.M."/>
            <person name="Davidsen T.M."/>
            <person name="Wayne K.J."/>
            <person name="Tettelin H."/>
            <person name="Glass J.I."/>
            <person name="Rusch D."/>
            <person name="Podicherti R."/>
            <person name="Tsui H.-C.T."/>
            <person name="Winkler M.E."/>
        </authorList>
    </citation>
    <scope>NUCLEOTIDE SEQUENCE</scope>
</reference>
<protein>
    <recommendedName>
        <fullName evidence="2">Methyltransferase type 11 domain-containing protein</fullName>
    </recommendedName>
</protein>
<dbReference type="SUPFAM" id="SSF53335">
    <property type="entry name" value="S-adenosyl-L-methionine-dependent methyltransferases"/>
    <property type="match status" value="1"/>
</dbReference>
<feature type="non-terminal residue" evidence="1">
    <location>
        <position position="266"/>
    </location>
</feature>
<dbReference type="AlphaFoldDB" id="A0A382EVA2"/>
<accession>A0A382EVA2</accession>
<dbReference type="InterPro" id="IPR029063">
    <property type="entry name" value="SAM-dependent_MTases_sf"/>
</dbReference>
<proteinExistence type="predicted"/>
<dbReference type="PANTHER" id="PTHR37211">
    <property type="entry name" value="EXPRESSED PROTEIN"/>
    <property type="match status" value="1"/>
</dbReference>
<name>A0A382EVA2_9ZZZZ</name>
<dbReference type="EMBL" id="UINC01046548">
    <property type="protein sequence ID" value="SVB54716.1"/>
    <property type="molecule type" value="Genomic_DNA"/>
</dbReference>
<gene>
    <name evidence="1" type="ORF">METZ01_LOCUS207570</name>
</gene>